<feature type="binding site" description="axial binding residue" evidence="11">
    <location>
        <position position="218"/>
    </location>
    <ligand>
        <name>heme</name>
        <dbReference type="ChEBI" id="CHEBI:30413"/>
    </ligand>
    <ligandPart>
        <name>Fe</name>
        <dbReference type="ChEBI" id="CHEBI:18248"/>
    </ligandPart>
</feature>
<dbReference type="GO" id="GO:0005783">
    <property type="term" value="C:endoplasmic reticulum"/>
    <property type="evidence" value="ECO:0007669"/>
    <property type="project" value="TreeGrafter"/>
</dbReference>
<comment type="similarity">
    <text evidence="3 12">Belongs to the cytochrome P450 family.</text>
</comment>
<evidence type="ECO:0000256" key="12">
    <source>
        <dbReference type="RuleBase" id="RU000461"/>
    </source>
</evidence>
<reference evidence="14" key="1">
    <citation type="submission" date="2025-08" db="UniProtKB">
        <authorList>
            <consortium name="RefSeq"/>
        </authorList>
    </citation>
    <scope>IDENTIFICATION</scope>
    <source>
        <strain evidence="14">OHB3-1</strain>
    </source>
</reference>
<dbReference type="PRINTS" id="PR00463">
    <property type="entry name" value="EP450I"/>
</dbReference>
<evidence type="ECO:0000256" key="9">
    <source>
        <dbReference type="ARBA" id="ARBA00023004"/>
    </source>
</evidence>
<sequence length="272" mass="31111">MSIFSYDLPGSAFRQAVKARDEILNILGPVIAERRRVIEKNEEMEEKFQVDVALKAKDANGEFSFNNNAVVCMLLGLLFAGRDTSAHAAMWLLIYVLQHPQVYQKAKEEQEMILKQRPSTQKGLIYKEIKQMTYAAKVINETLRVSHVTTVSCRKATTDINIHGYTIPKEWNVIIMVRDIHMDSQIYPNPQQFDPSRWDNYTPKPGTFLSFGMGGRFCPGNELARLEMTILLHHFLLNYKCERLNPEALVSSLPIPVPVDNCLAKFSKLKSY</sequence>
<organism evidence="13 14">
    <name type="scientific">Momordica charantia</name>
    <name type="common">Bitter gourd</name>
    <name type="synonym">Balsam pear</name>
    <dbReference type="NCBI Taxonomy" id="3673"/>
    <lineage>
        <taxon>Eukaryota</taxon>
        <taxon>Viridiplantae</taxon>
        <taxon>Streptophyta</taxon>
        <taxon>Embryophyta</taxon>
        <taxon>Tracheophyta</taxon>
        <taxon>Spermatophyta</taxon>
        <taxon>Magnoliopsida</taxon>
        <taxon>eudicotyledons</taxon>
        <taxon>Gunneridae</taxon>
        <taxon>Pentapetalae</taxon>
        <taxon>rosids</taxon>
        <taxon>fabids</taxon>
        <taxon>Cucurbitales</taxon>
        <taxon>Cucurbitaceae</taxon>
        <taxon>Momordiceae</taxon>
        <taxon>Momordica</taxon>
    </lineage>
</organism>
<name>A0A6J1CDV4_MOMCH</name>
<dbReference type="GO" id="GO:0020037">
    <property type="term" value="F:heme binding"/>
    <property type="evidence" value="ECO:0007669"/>
    <property type="project" value="InterPro"/>
</dbReference>
<evidence type="ECO:0000256" key="2">
    <source>
        <dbReference type="ARBA" id="ARBA00004167"/>
    </source>
</evidence>
<accession>A0A6J1CDV4</accession>
<evidence type="ECO:0000313" key="13">
    <source>
        <dbReference type="Proteomes" id="UP000504603"/>
    </source>
</evidence>
<dbReference type="GO" id="GO:0016125">
    <property type="term" value="P:sterol metabolic process"/>
    <property type="evidence" value="ECO:0007669"/>
    <property type="project" value="TreeGrafter"/>
</dbReference>
<dbReference type="SUPFAM" id="SSF48264">
    <property type="entry name" value="Cytochrome P450"/>
    <property type="match status" value="1"/>
</dbReference>
<keyword evidence="12" id="KW-0503">Monooxygenase</keyword>
<keyword evidence="4 11" id="KW-0349">Heme</keyword>
<comment type="cofactor">
    <cofactor evidence="1 11">
        <name>heme</name>
        <dbReference type="ChEBI" id="CHEBI:30413"/>
    </cofactor>
</comment>
<proteinExistence type="inferred from homology"/>
<protein>
    <submittedName>
        <fullName evidence="14">Beta-amyrin 11-oxidase-like</fullName>
    </submittedName>
</protein>
<keyword evidence="7" id="KW-1133">Transmembrane helix</keyword>
<keyword evidence="6 11" id="KW-0479">Metal-binding</keyword>
<evidence type="ECO:0000256" key="7">
    <source>
        <dbReference type="ARBA" id="ARBA00022989"/>
    </source>
</evidence>
<evidence type="ECO:0000256" key="3">
    <source>
        <dbReference type="ARBA" id="ARBA00010617"/>
    </source>
</evidence>
<dbReference type="InterPro" id="IPR036396">
    <property type="entry name" value="Cyt_P450_sf"/>
</dbReference>
<keyword evidence="9 11" id="KW-0408">Iron</keyword>
<dbReference type="OrthoDB" id="1470350at2759"/>
<dbReference type="Proteomes" id="UP000504603">
    <property type="component" value="Unplaced"/>
</dbReference>
<evidence type="ECO:0000256" key="1">
    <source>
        <dbReference type="ARBA" id="ARBA00001971"/>
    </source>
</evidence>
<evidence type="ECO:0000256" key="8">
    <source>
        <dbReference type="ARBA" id="ARBA00023002"/>
    </source>
</evidence>
<dbReference type="GeneID" id="111010578"/>
<comment type="subcellular location">
    <subcellularLocation>
        <location evidence="2">Membrane</location>
        <topology evidence="2">Single-pass membrane protein</topology>
    </subcellularLocation>
</comment>
<dbReference type="InterPro" id="IPR001128">
    <property type="entry name" value="Cyt_P450"/>
</dbReference>
<dbReference type="GO" id="GO:0010268">
    <property type="term" value="P:brassinosteroid homeostasis"/>
    <property type="evidence" value="ECO:0007669"/>
    <property type="project" value="TreeGrafter"/>
</dbReference>
<evidence type="ECO:0000313" key="14">
    <source>
        <dbReference type="RefSeq" id="XP_022139739.1"/>
    </source>
</evidence>
<dbReference type="PRINTS" id="PR00385">
    <property type="entry name" value="P450"/>
</dbReference>
<dbReference type="PANTHER" id="PTHR24286:SF199">
    <property type="entry name" value="CYTOCHROME P450 88D6"/>
    <property type="match status" value="1"/>
</dbReference>
<dbReference type="RefSeq" id="XP_022139739.1">
    <property type="nucleotide sequence ID" value="XM_022284047.1"/>
</dbReference>
<dbReference type="Gene3D" id="1.10.630.10">
    <property type="entry name" value="Cytochrome P450"/>
    <property type="match status" value="1"/>
</dbReference>
<dbReference type="Pfam" id="PF00067">
    <property type="entry name" value="p450"/>
    <property type="match status" value="1"/>
</dbReference>
<evidence type="ECO:0000256" key="6">
    <source>
        <dbReference type="ARBA" id="ARBA00022723"/>
    </source>
</evidence>
<dbReference type="GO" id="GO:0051777">
    <property type="term" value="F:ent-kaurenoic acid monooxygenase activity"/>
    <property type="evidence" value="ECO:0007669"/>
    <property type="project" value="TreeGrafter"/>
</dbReference>
<dbReference type="AlphaFoldDB" id="A0A6J1CDV4"/>
<dbReference type="GO" id="GO:0005506">
    <property type="term" value="F:iron ion binding"/>
    <property type="evidence" value="ECO:0007669"/>
    <property type="project" value="InterPro"/>
</dbReference>
<dbReference type="KEGG" id="mcha:111010578"/>
<evidence type="ECO:0000256" key="4">
    <source>
        <dbReference type="ARBA" id="ARBA00022617"/>
    </source>
</evidence>
<evidence type="ECO:0000256" key="11">
    <source>
        <dbReference type="PIRSR" id="PIRSR602401-1"/>
    </source>
</evidence>
<dbReference type="PANTHER" id="PTHR24286">
    <property type="entry name" value="CYTOCHROME P450 26"/>
    <property type="match status" value="1"/>
</dbReference>
<evidence type="ECO:0000256" key="10">
    <source>
        <dbReference type="ARBA" id="ARBA00023136"/>
    </source>
</evidence>
<dbReference type="GO" id="GO:0016132">
    <property type="term" value="P:brassinosteroid biosynthetic process"/>
    <property type="evidence" value="ECO:0007669"/>
    <property type="project" value="TreeGrafter"/>
</dbReference>
<dbReference type="PROSITE" id="PS00086">
    <property type="entry name" value="CYTOCHROME_P450"/>
    <property type="match status" value="1"/>
</dbReference>
<gene>
    <name evidence="14" type="primary">LOC111010578</name>
</gene>
<evidence type="ECO:0000256" key="5">
    <source>
        <dbReference type="ARBA" id="ARBA00022692"/>
    </source>
</evidence>
<keyword evidence="8 12" id="KW-0560">Oxidoreductase</keyword>
<dbReference type="InterPro" id="IPR017972">
    <property type="entry name" value="Cyt_P450_CS"/>
</dbReference>
<keyword evidence="13" id="KW-1185">Reference proteome</keyword>
<dbReference type="InterPro" id="IPR002401">
    <property type="entry name" value="Cyt_P450_E_grp-I"/>
</dbReference>
<keyword evidence="5" id="KW-0812">Transmembrane</keyword>
<dbReference type="GO" id="GO:0016020">
    <property type="term" value="C:membrane"/>
    <property type="evidence" value="ECO:0007669"/>
    <property type="project" value="UniProtKB-SubCell"/>
</dbReference>
<keyword evidence="10" id="KW-0472">Membrane</keyword>